<dbReference type="AlphaFoldDB" id="A0A0Q2UPB2"/>
<dbReference type="InterPro" id="IPR004256">
    <property type="entry name" value="DUF234"/>
</dbReference>
<dbReference type="Pfam" id="PF03008">
    <property type="entry name" value="DUF234"/>
    <property type="match status" value="1"/>
</dbReference>
<dbReference type="KEGG" id="ttd:A3L14_06615"/>
<dbReference type="PATRIC" id="fig|277988.4.peg.1181"/>
<dbReference type="Proteomes" id="UP000051862">
    <property type="component" value="Unassembled WGS sequence"/>
</dbReference>
<reference evidence="3 4" key="1">
    <citation type="submission" date="2015-08" db="EMBL/GenBank/DDBJ databases">
        <title>Thermococcus thioreducens DSM 14981 genome sequencing.</title>
        <authorList>
            <person name="Hong S.-J."/>
            <person name="Kim M.-C."/>
            <person name="Shin J.-H."/>
        </authorList>
    </citation>
    <scope>NUCLEOTIDE SEQUENCE [LARGE SCALE GENOMIC DNA]</scope>
    <source>
        <strain evidence="3 4">DSM 14981</strain>
    </source>
</reference>
<evidence type="ECO:0000313" key="3">
    <source>
        <dbReference type="EMBL" id="KQH82536.1"/>
    </source>
</evidence>
<evidence type="ECO:0000313" key="2">
    <source>
        <dbReference type="EMBL" id="ASJ13531.1"/>
    </source>
</evidence>
<evidence type="ECO:0000313" key="4">
    <source>
        <dbReference type="Proteomes" id="UP000051862"/>
    </source>
</evidence>
<gene>
    <name evidence="2" type="ORF">A3L14_06615</name>
    <name evidence="3" type="ORF">AMR53_05625</name>
</gene>
<dbReference type="Proteomes" id="UP000250136">
    <property type="component" value="Chromosome"/>
</dbReference>
<reference evidence="2 5" key="2">
    <citation type="submission" date="2016-04" db="EMBL/GenBank/DDBJ databases">
        <title>Complete genome sequence of Thermococcus thioreducens type strain OGL-20P.</title>
        <authorList>
            <person name="Oger P.M."/>
        </authorList>
    </citation>
    <scope>NUCLEOTIDE SEQUENCE [LARGE SCALE GENOMIC DNA]</scope>
    <source>
        <strain evidence="2 5">OGL-20P</strain>
    </source>
</reference>
<proteinExistence type="predicted"/>
<name>A0A0Q2UPB2_9EURY</name>
<organism evidence="3 4">
    <name type="scientific">Thermococcus thioreducens</name>
    <dbReference type="NCBI Taxonomy" id="277988"/>
    <lineage>
        <taxon>Archaea</taxon>
        <taxon>Methanobacteriati</taxon>
        <taxon>Methanobacteriota</taxon>
        <taxon>Thermococci</taxon>
        <taxon>Thermococcales</taxon>
        <taxon>Thermococcaceae</taxon>
        <taxon>Thermococcus</taxon>
    </lineage>
</organism>
<dbReference type="EMBL" id="LIXN01000008">
    <property type="protein sequence ID" value="KQH82536.1"/>
    <property type="molecule type" value="Genomic_DNA"/>
</dbReference>
<feature type="domain" description="DUF234" evidence="1">
    <location>
        <begin position="12"/>
        <end position="57"/>
    </location>
</feature>
<sequence>MEFSRGRKVFFHTFTKIGRWWNKNEEIDLLAINEREKKALFVEVKWKELGEREARGILRDLERKAELVGLDEWGKHYGLVAKGVDGKELLREDGWLVWNLEDFERLIREHAIVQPSREVG</sequence>
<dbReference type="PANTHER" id="PTHR34704:SF1">
    <property type="entry name" value="ATPASE"/>
    <property type="match status" value="1"/>
</dbReference>
<evidence type="ECO:0000313" key="5">
    <source>
        <dbReference type="Proteomes" id="UP000250136"/>
    </source>
</evidence>
<protein>
    <submittedName>
        <fullName evidence="3">ATPase</fullName>
    </submittedName>
</protein>
<dbReference type="PANTHER" id="PTHR34704">
    <property type="entry name" value="ATPASE"/>
    <property type="match status" value="1"/>
</dbReference>
<dbReference type="EMBL" id="CP015105">
    <property type="protein sequence ID" value="ASJ13531.1"/>
    <property type="molecule type" value="Genomic_DNA"/>
</dbReference>
<evidence type="ECO:0000259" key="1">
    <source>
        <dbReference type="Pfam" id="PF03008"/>
    </source>
</evidence>
<accession>A0A0Q2UPB2</accession>
<keyword evidence="5" id="KW-1185">Reference proteome</keyword>